<dbReference type="AlphaFoldDB" id="A0A0M6YAF0"/>
<dbReference type="STRING" id="187304.B0E33_12640"/>
<reference evidence="3" key="1">
    <citation type="submission" date="2015-07" db="EMBL/GenBank/DDBJ databases">
        <authorList>
            <person name="Rodrigo-Torres Lidia"/>
            <person name="Arahal R.David."/>
        </authorList>
    </citation>
    <scope>NUCLEOTIDE SEQUENCE [LARGE SCALE GENOMIC DNA]</scope>
    <source>
        <strain evidence="3">CECT 4801</strain>
    </source>
</reference>
<evidence type="ECO:0000313" key="3">
    <source>
        <dbReference type="Proteomes" id="UP000048926"/>
    </source>
</evidence>
<keyword evidence="3" id="KW-1185">Reference proteome</keyword>
<evidence type="ECO:0000313" key="2">
    <source>
        <dbReference type="EMBL" id="CTQ46389.1"/>
    </source>
</evidence>
<dbReference type="KEGG" id="lagg:B0E33_12640"/>
<accession>A0A0M6YAF0</accession>
<organism evidence="2 3">
    <name type="scientific">Roseibium aggregatum</name>
    <dbReference type="NCBI Taxonomy" id="187304"/>
    <lineage>
        <taxon>Bacteria</taxon>
        <taxon>Pseudomonadati</taxon>
        <taxon>Pseudomonadota</taxon>
        <taxon>Alphaproteobacteria</taxon>
        <taxon>Hyphomicrobiales</taxon>
        <taxon>Stappiaceae</taxon>
        <taxon>Roseibium</taxon>
    </lineage>
</organism>
<sequence length="67" mass="6929">MDSVGIATTFVAQTQAQTAQTLQTEMMKMAAQQDANLVALLQQGADNLQAQQATPPPGLGGRVDVSA</sequence>
<name>A0A0M6YAF0_9HYPH</name>
<dbReference type="EMBL" id="CXST01000003">
    <property type="protein sequence ID" value="CTQ46389.1"/>
    <property type="molecule type" value="Genomic_DNA"/>
</dbReference>
<dbReference type="RefSeq" id="WP_031270014.1">
    <property type="nucleotide sequence ID" value="NZ_CP045631.1"/>
</dbReference>
<feature type="region of interest" description="Disordered" evidence="1">
    <location>
        <begin position="48"/>
        <end position="67"/>
    </location>
</feature>
<evidence type="ECO:0000256" key="1">
    <source>
        <dbReference type="SAM" id="MobiDB-lite"/>
    </source>
</evidence>
<protein>
    <submittedName>
        <fullName evidence="2">Uncharacterized protein</fullName>
    </submittedName>
</protein>
<dbReference type="Proteomes" id="UP000048926">
    <property type="component" value="Unassembled WGS sequence"/>
</dbReference>
<proteinExistence type="predicted"/>
<gene>
    <name evidence="2" type="ORF">LAL4801_04848</name>
</gene>